<keyword evidence="2" id="KW-1185">Reference proteome</keyword>
<evidence type="ECO:0000313" key="1">
    <source>
        <dbReference type="EMBL" id="CAH1956550.1"/>
    </source>
</evidence>
<proteinExistence type="predicted"/>
<dbReference type="Proteomes" id="UP001152888">
    <property type="component" value="Unassembled WGS sequence"/>
</dbReference>
<sequence>MLLDTVSFFKCCDRRAQHLKTSSCSAQVVPLVF</sequence>
<reference evidence="1" key="1">
    <citation type="submission" date="2022-03" db="EMBL/GenBank/DDBJ databases">
        <authorList>
            <person name="Sayadi A."/>
        </authorList>
    </citation>
    <scope>NUCLEOTIDE SEQUENCE</scope>
</reference>
<name>A0A9P0JRW0_ACAOB</name>
<comment type="caution">
    <text evidence="1">The sequence shown here is derived from an EMBL/GenBank/DDBJ whole genome shotgun (WGS) entry which is preliminary data.</text>
</comment>
<organism evidence="1 2">
    <name type="scientific">Acanthoscelides obtectus</name>
    <name type="common">Bean weevil</name>
    <name type="synonym">Bruchus obtectus</name>
    <dbReference type="NCBI Taxonomy" id="200917"/>
    <lineage>
        <taxon>Eukaryota</taxon>
        <taxon>Metazoa</taxon>
        <taxon>Ecdysozoa</taxon>
        <taxon>Arthropoda</taxon>
        <taxon>Hexapoda</taxon>
        <taxon>Insecta</taxon>
        <taxon>Pterygota</taxon>
        <taxon>Neoptera</taxon>
        <taxon>Endopterygota</taxon>
        <taxon>Coleoptera</taxon>
        <taxon>Polyphaga</taxon>
        <taxon>Cucujiformia</taxon>
        <taxon>Chrysomeloidea</taxon>
        <taxon>Chrysomelidae</taxon>
        <taxon>Bruchinae</taxon>
        <taxon>Bruchini</taxon>
        <taxon>Acanthoscelides</taxon>
    </lineage>
</organism>
<dbReference type="EMBL" id="CAKOFQ010006666">
    <property type="protein sequence ID" value="CAH1956550.1"/>
    <property type="molecule type" value="Genomic_DNA"/>
</dbReference>
<evidence type="ECO:0000313" key="2">
    <source>
        <dbReference type="Proteomes" id="UP001152888"/>
    </source>
</evidence>
<dbReference type="AlphaFoldDB" id="A0A9P0JRW0"/>
<gene>
    <name evidence="1" type="ORF">ACAOBT_LOCUS1622</name>
</gene>
<accession>A0A9P0JRW0</accession>
<protein>
    <submittedName>
        <fullName evidence="1">Uncharacterized protein</fullName>
    </submittedName>
</protein>